<keyword evidence="4" id="KW-1185">Reference proteome</keyword>
<protein>
    <recommendedName>
        <fullName evidence="2">Response regulatory domain-containing protein</fullName>
    </recommendedName>
</protein>
<evidence type="ECO:0000259" key="2">
    <source>
        <dbReference type="PROSITE" id="PS50110"/>
    </source>
</evidence>
<dbReference type="SUPFAM" id="SSF52172">
    <property type="entry name" value="CheY-like"/>
    <property type="match status" value="1"/>
</dbReference>
<dbReference type="OrthoDB" id="292005at2"/>
<gene>
    <name evidence="3" type="ORF">CA13_09990</name>
</gene>
<dbReference type="GO" id="GO:0000160">
    <property type="term" value="P:phosphorelay signal transduction system"/>
    <property type="evidence" value="ECO:0007669"/>
    <property type="project" value="InterPro"/>
</dbReference>
<reference evidence="3 4" key="1">
    <citation type="submission" date="2019-02" db="EMBL/GenBank/DDBJ databases">
        <title>Deep-cultivation of Planctomycetes and their phenomic and genomic characterization uncovers novel biology.</title>
        <authorList>
            <person name="Wiegand S."/>
            <person name="Jogler M."/>
            <person name="Boedeker C."/>
            <person name="Pinto D."/>
            <person name="Vollmers J."/>
            <person name="Rivas-Marin E."/>
            <person name="Kohn T."/>
            <person name="Peeters S.H."/>
            <person name="Heuer A."/>
            <person name="Rast P."/>
            <person name="Oberbeckmann S."/>
            <person name="Bunk B."/>
            <person name="Jeske O."/>
            <person name="Meyerdierks A."/>
            <person name="Storesund J.E."/>
            <person name="Kallscheuer N."/>
            <person name="Luecker S."/>
            <person name="Lage O.M."/>
            <person name="Pohl T."/>
            <person name="Merkel B.J."/>
            <person name="Hornburger P."/>
            <person name="Mueller R.-W."/>
            <person name="Bruemmer F."/>
            <person name="Labrenz M."/>
            <person name="Spormann A.M."/>
            <person name="Op Den Camp H."/>
            <person name="Overmann J."/>
            <person name="Amann R."/>
            <person name="Jetten M.S.M."/>
            <person name="Mascher T."/>
            <person name="Medema M.H."/>
            <person name="Devos D.P."/>
            <person name="Kaster A.-K."/>
            <person name="Ovreas L."/>
            <person name="Rohde M."/>
            <person name="Galperin M.Y."/>
            <person name="Jogler C."/>
        </authorList>
    </citation>
    <scope>NUCLEOTIDE SEQUENCE [LARGE SCALE GENOMIC DNA]</scope>
    <source>
        <strain evidence="3 4">CA13</strain>
    </source>
</reference>
<accession>A0A5C5YX48</accession>
<dbReference type="Proteomes" id="UP000315010">
    <property type="component" value="Unassembled WGS sequence"/>
</dbReference>
<evidence type="ECO:0000313" key="3">
    <source>
        <dbReference type="EMBL" id="TWT79595.1"/>
    </source>
</evidence>
<dbReference type="PROSITE" id="PS50110">
    <property type="entry name" value="RESPONSE_REGULATORY"/>
    <property type="match status" value="1"/>
</dbReference>
<comment type="caution">
    <text evidence="1">Lacks conserved residue(s) required for the propagation of feature annotation.</text>
</comment>
<feature type="domain" description="Response regulatory" evidence="2">
    <location>
        <begin position="4"/>
        <end position="126"/>
    </location>
</feature>
<dbReference type="Gene3D" id="3.40.50.2300">
    <property type="match status" value="1"/>
</dbReference>
<name>A0A5C5YX48_9BACT</name>
<sequence>MNNTVLVADSDPEWVDVAARYLSRHGYDVATAINGLECLSVWRKQSPEIMVLEDEMLWGGSDGFIGVVREAENGEGIYREKDLTIIVTTTRSTNQIKGLYHWPHVSAVLRKPFGLSELREQMLLTTKTLRPKATNFRSQVQQLLAATIAPGILRSATKPLK</sequence>
<dbReference type="EMBL" id="SJPJ01000001">
    <property type="protein sequence ID" value="TWT79595.1"/>
    <property type="molecule type" value="Genomic_DNA"/>
</dbReference>
<dbReference type="InterPro" id="IPR001789">
    <property type="entry name" value="Sig_transdc_resp-reg_receiver"/>
</dbReference>
<evidence type="ECO:0000256" key="1">
    <source>
        <dbReference type="PROSITE-ProRule" id="PRU00169"/>
    </source>
</evidence>
<comment type="caution">
    <text evidence="3">The sequence shown here is derived from an EMBL/GenBank/DDBJ whole genome shotgun (WGS) entry which is preliminary data.</text>
</comment>
<evidence type="ECO:0000313" key="4">
    <source>
        <dbReference type="Proteomes" id="UP000315010"/>
    </source>
</evidence>
<organism evidence="3 4">
    <name type="scientific">Novipirellula herctigrandis</name>
    <dbReference type="NCBI Taxonomy" id="2527986"/>
    <lineage>
        <taxon>Bacteria</taxon>
        <taxon>Pseudomonadati</taxon>
        <taxon>Planctomycetota</taxon>
        <taxon>Planctomycetia</taxon>
        <taxon>Pirellulales</taxon>
        <taxon>Pirellulaceae</taxon>
        <taxon>Novipirellula</taxon>
    </lineage>
</organism>
<dbReference type="SMART" id="SM00448">
    <property type="entry name" value="REC"/>
    <property type="match status" value="1"/>
</dbReference>
<dbReference type="AlphaFoldDB" id="A0A5C5YX48"/>
<dbReference type="RefSeq" id="WP_146394775.1">
    <property type="nucleotide sequence ID" value="NZ_SJPJ01000001.1"/>
</dbReference>
<proteinExistence type="predicted"/>
<dbReference type="InterPro" id="IPR011006">
    <property type="entry name" value="CheY-like_superfamily"/>
</dbReference>
<dbReference type="Pfam" id="PF00072">
    <property type="entry name" value="Response_reg"/>
    <property type="match status" value="1"/>
</dbReference>